<evidence type="ECO:0000313" key="1">
    <source>
        <dbReference type="EnsemblMetazoa" id="AMIN014042-PA"/>
    </source>
</evidence>
<protein>
    <submittedName>
        <fullName evidence="1">Uncharacterized protein</fullName>
    </submittedName>
</protein>
<dbReference type="AlphaFoldDB" id="A0A182WMT1"/>
<dbReference type="VEuPathDB" id="VectorBase:AMIN014042"/>
<keyword evidence="2" id="KW-1185">Reference proteome</keyword>
<reference evidence="2" key="1">
    <citation type="submission" date="2013-03" db="EMBL/GenBank/DDBJ databases">
        <title>The Genome Sequence of Anopheles minimus MINIMUS1.</title>
        <authorList>
            <consortium name="The Broad Institute Genomics Platform"/>
            <person name="Neafsey D.E."/>
            <person name="Walton C."/>
            <person name="Walker B."/>
            <person name="Young S.K."/>
            <person name="Zeng Q."/>
            <person name="Gargeya S."/>
            <person name="Fitzgerald M."/>
            <person name="Haas B."/>
            <person name="Abouelleil A."/>
            <person name="Allen A.W."/>
            <person name="Alvarado L."/>
            <person name="Arachchi H.M."/>
            <person name="Berlin A.M."/>
            <person name="Chapman S.B."/>
            <person name="Gainer-Dewar J."/>
            <person name="Goldberg J."/>
            <person name="Griggs A."/>
            <person name="Gujja S."/>
            <person name="Hansen M."/>
            <person name="Howarth C."/>
            <person name="Imamovic A."/>
            <person name="Ireland A."/>
            <person name="Larimer J."/>
            <person name="McCowan C."/>
            <person name="Murphy C."/>
            <person name="Pearson M."/>
            <person name="Poon T.W."/>
            <person name="Priest M."/>
            <person name="Roberts A."/>
            <person name="Saif S."/>
            <person name="Shea T."/>
            <person name="Sisk P."/>
            <person name="Sykes S."/>
            <person name="Wortman J."/>
            <person name="Nusbaum C."/>
            <person name="Birren B."/>
        </authorList>
    </citation>
    <scope>NUCLEOTIDE SEQUENCE [LARGE SCALE GENOMIC DNA]</scope>
    <source>
        <strain evidence="2">MINIMUS1</strain>
    </source>
</reference>
<accession>A0A182WMT1</accession>
<name>A0A182WMT1_9DIPT</name>
<dbReference type="EnsemblMetazoa" id="AMIN014042-RA">
    <property type="protein sequence ID" value="AMIN014042-PA"/>
    <property type="gene ID" value="AMIN014042"/>
</dbReference>
<proteinExistence type="predicted"/>
<reference evidence="1" key="2">
    <citation type="submission" date="2020-05" db="UniProtKB">
        <authorList>
            <consortium name="EnsemblMetazoa"/>
        </authorList>
    </citation>
    <scope>IDENTIFICATION</scope>
    <source>
        <strain evidence="1">MINIMUS1</strain>
    </source>
</reference>
<dbReference type="Proteomes" id="UP000075920">
    <property type="component" value="Unassembled WGS sequence"/>
</dbReference>
<organism evidence="1 2">
    <name type="scientific">Anopheles minimus</name>
    <dbReference type="NCBI Taxonomy" id="112268"/>
    <lineage>
        <taxon>Eukaryota</taxon>
        <taxon>Metazoa</taxon>
        <taxon>Ecdysozoa</taxon>
        <taxon>Arthropoda</taxon>
        <taxon>Hexapoda</taxon>
        <taxon>Insecta</taxon>
        <taxon>Pterygota</taxon>
        <taxon>Neoptera</taxon>
        <taxon>Endopterygota</taxon>
        <taxon>Diptera</taxon>
        <taxon>Nematocera</taxon>
        <taxon>Culicoidea</taxon>
        <taxon>Culicidae</taxon>
        <taxon>Anophelinae</taxon>
        <taxon>Anopheles</taxon>
    </lineage>
</organism>
<sequence length="45" mass="4848">IYSPGSKILYGTLAYKKTSVHPRRSGATMTQVHISVAQRPDGCNG</sequence>
<evidence type="ECO:0000313" key="2">
    <source>
        <dbReference type="Proteomes" id="UP000075920"/>
    </source>
</evidence>